<feature type="region of interest" description="Disordered" evidence="1">
    <location>
        <begin position="432"/>
        <end position="462"/>
    </location>
</feature>
<dbReference type="PANTHER" id="PTHR15237">
    <property type="entry name" value="DNA REPAIR PROTEIN RAD9"/>
    <property type="match status" value="1"/>
</dbReference>
<proteinExistence type="predicted"/>
<gene>
    <name evidence="2" type="primary">Necator_chrIII.g12777</name>
    <name evidence="2" type="ORF">RB195_012010</name>
</gene>
<dbReference type="PANTHER" id="PTHR15237:SF0">
    <property type="entry name" value="CELL CYCLE CHECKPOINT CONTROL PROTEIN"/>
    <property type="match status" value="1"/>
</dbReference>
<dbReference type="Proteomes" id="UP001303046">
    <property type="component" value="Unassembled WGS sequence"/>
</dbReference>
<evidence type="ECO:0000256" key="1">
    <source>
        <dbReference type="SAM" id="MobiDB-lite"/>
    </source>
</evidence>
<dbReference type="EMBL" id="JAVFWL010000003">
    <property type="protein sequence ID" value="KAK6745634.1"/>
    <property type="molecule type" value="Genomic_DNA"/>
</dbReference>
<feature type="region of interest" description="Disordered" evidence="1">
    <location>
        <begin position="296"/>
        <end position="396"/>
    </location>
</feature>
<comment type="caution">
    <text evidence="2">The sequence shown here is derived from an EMBL/GenBank/DDBJ whole genome shotgun (WGS) entry which is preliminary data.</text>
</comment>
<evidence type="ECO:0008006" key="4">
    <source>
        <dbReference type="Google" id="ProtNLM"/>
    </source>
</evidence>
<sequence>MNDPSSSVAQPLNRTLNGTITSATREKAVYLLHSNVKILTNAIAALSKIGDEIFLQPQERGLCLKAFNKNRSAYGAFLFADDFFSDYDTKFVRRDEVRDCRISTKTALTIFKSAHFVEKNLVSCTLTVDCLGRELRIDFQHTYDVSRSFDVNVMERHKPFTSNVDRNDLSNAVTVSASEIASFLNEMHTGREELIMCASDDKFVFKNYVPCEDETNEGFACRTEITVLKSCFKGFAVQKPSEISFSMKEFKAIITFARQHSCDVSLFFEKPGSALIVAVESDAGYSGEFIIATRDGVEESDEDASPEATQEPTTSFSRRRRVSSRNSTSQKSQKIPLVDETGASQSQKRPRSNPEDEVVNPLPEHSGTIPHEEEPSQMMTTEPSRNPLLSGEMGDSHLDQHQTDDNFTSFIERRSSGEQASDEIMQLDDFEFEETSSEPGSKPMEVNLSEEQVGTRSNVPNRDVNVEFQRRFLGIGLRAQHQSQAAAAANAIVQPTQMPLANTRRR</sequence>
<reference evidence="2 3" key="1">
    <citation type="submission" date="2023-08" db="EMBL/GenBank/DDBJ databases">
        <title>A Necator americanus chromosomal reference genome.</title>
        <authorList>
            <person name="Ilik V."/>
            <person name="Petrzelkova K.J."/>
            <person name="Pardy F."/>
            <person name="Fuh T."/>
            <person name="Niatou-Singa F.S."/>
            <person name="Gouil Q."/>
            <person name="Baker L."/>
            <person name="Ritchie M.E."/>
            <person name="Jex A.R."/>
            <person name="Gazzola D."/>
            <person name="Li H."/>
            <person name="Toshio Fujiwara R."/>
            <person name="Zhan B."/>
            <person name="Aroian R.V."/>
            <person name="Pafco B."/>
            <person name="Schwarz E.M."/>
        </authorList>
    </citation>
    <scope>NUCLEOTIDE SEQUENCE [LARGE SCALE GENOMIC DNA]</scope>
    <source>
        <strain evidence="2 3">Aroian</strain>
        <tissue evidence="2">Whole animal</tissue>
    </source>
</reference>
<organism evidence="2 3">
    <name type="scientific">Necator americanus</name>
    <name type="common">Human hookworm</name>
    <dbReference type="NCBI Taxonomy" id="51031"/>
    <lineage>
        <taxon>Eukaryota</taxon>
        <taxon>Metazoa</taxon>
        <taxon>Ecdysozoa</taxon>
        <taxon>Nematoda</taxon>
        <taxon>Chromadorea</taxon>
        <taxon>Rhabditida</taxon>
        <taxon>Rhabditina</taxon>
        <taxon>Rhabditomorpha</taxon>
        <taxon>Strongyloidea</taxon>
        <taxon>Ancylostomatidae</taxon>
        <taxon>Bunostominae</taxon>
        <taxon>Necator</taxon>
    </lineage>
</organism>
<evidence type="ECO:0000313" key="2">
    <source>
        <dbReference type="EMBL" id="KAK6745634.1"/>
    </source>
</evidence>
<keyword evidence="3" id="KW-1185">Reference proteome</keyword>
<dbReference type="SUPFAM" id="SSF55979">
    <property type="entry name" value="DNA clamp"/>
    <property type="match status" value="1"/>
</dbReference>
<dbReference type="Gene3D" id="3.70.10.10">
    <property type="match status" value="1"/>
</dbReference>
<feature type="compositionally biased region" description="Polar residues" evidence="1">
    <location>
        <begin position="449"/>
        <end position="460"/>
    </location>
</feature>
<evidence type="ECO:0000313" key="3">
    <source>
        <dbReference type="Proteomes" id="UP001303046"/>
    </source>
</evidence>
<dbReference type="InterPro" id="IPR046938">
    <property type="entry name" value="DNA_clamp_sf"/>
</dbReference>
<name>A0ABR1D542_NECAM</name>
<accession>A0ABR1D542</accession>
<dbReference type="Pfam" id="PF04139">
    <property type="entry name" value="Rad9"/>
    <property type="match status" value="1"/>
</dbReference>
<protein>
    <recommendedName>
        <fullName evidence="4">DNA repair protein rad9</fullName>
    </recommendedName>
</protein>
<dbReference type="InterPro" id="IPR007268">
    <property type="entry name" value="Rad9/Ddc1"/>
</dbReference>